<sequence>MSGDDDWMKGLKGFVKKKPKTLNVPPPSRPRPTLDTLPEDIILNICGHLATRTGPYWSHISKNYHAELAPLRAVCRSLRTIVTPLLVRTIELKSEQRAESFYNLINGDSTRSFLGPPDDLPSGYEKLWSAGCVPMADIAPGPYASKILMQSIRHLIVGPRVERAMPLDLRFILQLLPNLTVFELYDSRTGDRTLNRIARIMRAQLPNLQRFVYGYGEDLSAFVTRNPFARALGDKTSLREVELMFLSIGEAPWIMPEDVGFDRDWKKEDDDALGMDSRTVWYRPQLVFPEPQVSLPSRLTMLRLRDVTFEDPIVKKPPPQAIALLREYSPHLLDESIKGKEKARVEEEEWNRWPPSLHPFVRLLRCSASTITELGLEGVWNVPYATIEYAMREIGPRLLKLSLRRYGHTEYAHKVLQMCTKLQYLIMDDNGNMKAEDQTGLLLEGIPETTETLELWPDFKLKHLTAALQDGVLKARVVNLLSDRWAKVSRSTADAKGAIEEGEKCGVRVLVGQWYGAPVHYDDSD</sequence>
<reference evidence="1 2" key="1">
    <citation type="journal article" date="2016" name="Mol. Biol. Evol.">
        <title>Comparative Genomics of Early-Diverging Mushroom-Forming Fungi Provides Insights into the Origins of Lignocellulose Decay Capabilities.</title>
        <authorList>
            <person name="Nagy L.G."/>
            <person name="Riley R."/>
            <person name="Tritt A."/>
            <person name="Adam C."/>
            <person name="Daum C."/>
            <person name="Floudas D."/>
            <person name="Sun H."/>
            <person name="Yadav J.S."/>
            <person name="Pangilinan J."/>
            <person name="Larsson K.H."/>
            <person name="Matsuura K."/>
            <person name="Barry K."/>
            <person name="Labutti K."/>
            <person name="Kuo R."/>
            <person name="Ohm R.A."/>
            <person name="Bhattacharya S.S."/>
            <person name="Shirouzu T."/>
            <person name="Yoshinaga Y."/>
            <person name="Martin F.M."/>
            <person name="Grigoriev I.V."/>
            <person name="Hibbett D.S."/>
        </authorList>
    </citation>
    <scope>NUCLEOTIDE SEQUENCE [LARGE SCALE GENOMIC DNA]</scope>
    <source>
        <strain evidence="1 2">HHB12029</strain>
    </source>
</reference>
<keyword evidence="2" id="KW-1185">Reference proteome</keyword>
<gene>
    <name evidence="1" type="ORF">EXIGLDRAFT_843907</name>
</gene>
<dbReference type="Proteomes" id="UP000077266">
    <property type="component" value="Unassembled WGS sequence"/>
</dbReference>
<dbReference type="AlphaFoldDB" id="A0A165CD20"/>
<dbReference type="EMBL" id="KV426336">
    <property type="protein sequence ID" value="KZV82248.1"/>
    <property type="molecule type" value="Genomic_DNA"/>
</dbReference>
<protein>
    <recommendedName>
        <fullName evidence="3">F-box domain-containing protein</fullName>
    </recommendedName>
</protein>
<dbReference type="OrthoDB" id="3298594at2759"/>
<evidence type="ECO:0000313" key="2">
    <source>
        <dbReference type="Proteomes" id="UP000077266"/>
    </source>
</evidence>
<accession>A0A165CD20</accession>
<evidence type="ECO:0000313" key="1">
    <source>
        <dbReference type="EMBL" id="KZV82248.1"/>
    </source>
</evidence>
<organism evidence="1 2">
    <name type="scientific">Exidia glandulosa HHB12029</name>
    <dbReference type="NCBI Taxonomy" id="1314781"/>
    <lineage>
        <taxon>Eukaryota</taxon>
        <taxon>Fungi</taxon>
        <taxon>Dikarya</taxon>
        <taxon>Basidiomycota</taxon>
        <taxon>Agaricomycotina</taxon>
        <taxon>Agaricomycetes</taxon>
        <taxon>Auriculariales</taxon>
        <taxon>Exidiaceae</taxon>
        <taxon>Exidia</taxon>
    </lineage>
</organism>
<dbReference type="InParanoid" id="A0A165CD20"/>
<evidence type="ECO:0008006" key="3">
    <source>
        <dbReference type="Google" id="ProtNLM"/>
    </source>
</evidence>
<proteinExistence type="predicted"/>
<name>A0A165CD20_EXIGL</name>